<dbReference type="SUPFAM" id="SSF56784">
    <property type="entry name" value="HAD-like"/>
    <property type="match status" value="1"/>
</dbReference>
<dbReference type="SFLD" id="SFLDG01140">
    <property type="entry name" value="C2.B:_Phosphomannomutase_and_P"/>
    <property type="match status" value="1"/>
</dbReference>
<sequence>MYKIIAIDIDGTLIDSGGNIQPNTAKAIKTACAQGIVVTLSTGRSYHSALYYAKKLNIKAPLISANGSMIRDPLNGEVKQCHNFSNKNLSKILGALKSEKELFIQGYHLDGIVSFGKNNIINLTKMLNGTNRFSLKNTLRMLKDYKESKVRIKRNLTVDDGYQIHKFFIVGPKKGCKFLEEKLERFQCVIEPHYIGNHGYLEIIPNRVSKGEGLRWLAKYYNIPMEQTIAIGDSGNDVSMFKKSGMAIAMANGTKEAKSNADHITFSNNDNGVATAIKEFALVSKKDFGIVKRIV</sequence>
<dbReference type="Gene3D" id="3.30.1240.10">
    <property type="match status" value="1"/>
</dbReference>
<dbReference type="PANTHER" id="PTHR10000:SF8">
    <property type="entry name" value="HAD SUPERFAMILY HYDROLASE-LIKE, TYPE 3"/>
    <property type="match status" value="1"/>
</dbReference>
<reference evidence="1" key="2">
    <citation type="submission" date="2024-06" db="EMBL/GenBank/DDBJ databases">
        <authorList>
            <person name="Petrova K.O."/>
            <person name="Toshchakov S.V."/>
            <person name="Boltjanskaja Y.V."/>
            <person name="Kevbrin V."/>
        </authorList>
    </citation>
    <scope>NUCLEOTIDE SEQUENCE</scope>
    <source>
        <strain evidence="1">Z-910T</strain>
    </source>
</reference>
<proteinExistence type="predicted"/>
<dbReference type="GO" id="GO:0016791">
    <property type="term" value="F:phosphatase activity"/>
    <property type="evidence" value="ECO:0007669"/>
    <property type="project" value="TreeGrafter"/>
</dbReference>
<dbReference type="InterPro" id="IPR023214">
    <property type="entry name" value="HAD_sf"/>
</dbReference>
<dbReference type="RefSeq" id="WP_350344091.1">
    <property type="nucleotide sequence ID" value="NZ_CP158367.1"/>
</dbReference>
<dbReference type="InterPro" id="IPR006379">
    <property type="entry name" value="HAD-SF_hydro_IIB"/>
</dbReference>
<dbReference type="EMBL" id="CP158367">
    <property type="protein sequence ID" value="XBX75346.1"/>
    <property type="molecule type" value="Genomic_DNA"/>
</dbReference>
<gene>
    <name evidence="1" type="ORF">PRVXT_000465</name>
</gene>
<dbReference type="InterPro" id="IPR036412">
    <property type="entry name" value="HAD-like_sf"/>
</dbReference>
<dbReference type="SFLD" id="SFLDS00003">
    <property type="entry name" value="Haloacid_Dehalogenase"/>
    <property type="match status" value="1"/>
</dbReference>
<dbReference type="GO" id="GO:0005829">
    <property type="term" value="C:cytosol"/>
    <property type="evidence" value="ECO:0007669"/>
    <property type="project" value="TreeGrafter"/>
</dbReference>
<dbReference type="GO" id="GO:0000287">
    <property type="term" value="F:magnesium ion binding"/>
    <property type="evidence" value="ECO:0007669"/>
    <property type="project" value="TreeGrafter"/>
</dbReference>
<dbReference type="InterPro" id="IPR000150">
    <property type="entry name" value="Cof"/>
</dbReference>
<dbReference type="AlphaFoldDB" id="A0AAU7VN93"/>
<dbReference type="Pfam" id="PF08282">
    <property type="entry name" value="Hydrolase_3"/>
    <property type="match status" value="1"/>
</dbReference>
<name>A0AAU7VN93_9FIRM</name>
<protein>
    <submittedName>
        <fullName evidence="1">HAD family hydrolase</fullName>
        <ecNumber evidence="1">3.-.-.-</ecNumber>
    </submittedName>
</protein>
<evidence type="ECO:0000313" key="1">
    <source>
        <dbReference type="EMBL" id="XBX75346.1"/>
    </source>
</evidence>
<dbReference type="CDD" id="cd07516">
    <property type="entry name" value="HAD_Pase"/>
    <property type="match status" value="1"/>
</dbReference>
<dbReference type="Gene3D" id="3.40.50.1000">
    <property type="entry name" value="HAD superfamily/HAD-like"/>
    <property type="match status" value="1"/>
</dbReference>
<organism evidence="1">
    <name type="scientific">Proteinivorax tanatarense</name>
    <dbReference type="NCBI Taxonomy" id="1260629"/>
    <lineage>
        <taxon>Bacteria</taxon>
        <taxon>Bacillati</taxon>
        <taxon>Bacillota</taxon>
        <taxon>Clostridia</taxon>
        <taxon>Eubacteriales</taxon>
        <taxon>Proteinivoracaceae</taxon>
        <taxon>Proteinivorax</taxon>
    </lineage>
</organism>
<dbReference type="EC" id="3.-.-.-" evidence="1"/>
<keyword evidence="1" id="KW-0378">Hydrolase</keyword>
<reference evidence="1" key="1">
    <citation type="journal article" date="2013" name="Extremophiles">
        <title>Proteinivorax tanatarense gen. nov., sp. nov., an anaerobic, haloalkaliphilic, proteolytic bacterium isolated from a decaying algal bloom, and proposal of Proteinivoraceae fam. nov.</title>
        <authorList>
            <person name="Kevbrin V."/>
            <person name="Boltyanskaya Y."/>
            <person name="Zhilina T."/>
            <person name="Kolganova T."/>
            <person name="Lavrentjeva E."/>
            <person name="Kuznetsov B."/>
        </authorList>
    </citation>
    <scope>NUCLEOTIDE SEQUENCE</scope>
    <source>
        <strain evidence="1">Z-910T</strain>
    </source>
</reference>
<dbReference type="NCBIfam" id="TIGR01484">
    <property type="entry name" value="HAD-SF-IIB"/>
    <property type="match status" value="1"/>
</dbReference>
<dbReference type="PANTHER" id="PTHR10000">
    <property type="entry name" value="PHOSPHOSERINE PHOSPHATASE"/>
    <property type="match status" value="1"/>
</dbReference>
<dbReference type="NCBIfam" id="TIGR00099">
    <property type="entry name" value="Cof-subfamily"/>
    <property type="match status" value="1"/>
</dbReference>
<accession>A0AAU7VN93</accession>